<keyword evidence="4" id="KW-0539">Nucleus</keyword>
<dbReference type="AlphaFoldDB" id="A0A9W7Y8C3"/>
<comment type="subcellular location">
    <subcellularLocation>
        <location evidence="1">Nucleus</location>
    </subcellularLocation>
</comment>
<dbReference type="PROSITE" id="PS50897">
    <property type="entry name" value="CTLH"/>
    <property type="match status" value="1"/>
</dbReference>
<keyword evidence="6" id="KW-0808">Transferase</keyword>
<dbReference type="Proteomes" id="UP001143981">
    <property type="component" value="Unassembled WGS sequence"/>
</dbReference>
<reference evidence="6" key="1">
    <citation type="submission" date="2022-07" db="EMBL/GenBank/DDBJ databases">
        <title>Phylogenomic reconstructions and comparative analyses of Kickxellomycotina fungi.</title>
        <authorList>
            <person name="Reynolds N.K."/>
            <person name="Stajich J.E."/>
            <person name="Barry K."/>
            <person name="Grigoriev I.V."/>
            <person name="Crous P."/>
            <person name="Smith M.E."/>
        </authorList>
    </citation>
    <scope>NUCLEOTIDE SEQUENCE</scope>
    <source>
        <strain evidence="6">BCRC 34381</strain>
    </source>
</reference>
<dbReference type="GO" id="GO:0000398">
    <property type="term" value="P:mRNA splicing, via spliceosome"/>
    <property type="evidence" value="ECO:0007669"/>
    <property type="project" value="InterPro"/>
</dbReference>
<evidence type="ECO:0000256" key="4">
    <source>
        <dbReference type="ARBA" id="ARBA00023242"/>
    </source>
</evidence>
<dbReference type="InterPro" id="IPR054532">
    <property type="entry name" value="TPL_SMU1_LisH-like"/>
</dbReference>
<keyword evidence="6" id="KW-0418">Kinase</keyword>
<feature type="non-terminal residue" evidence="6">
    <location>
        <position position="196"/>
    </location>
</feature>
<dbReference type="InterPro" id="IPR006594">
    <property type="entry name" value="LisH"/>
</dbReference>
<dbReference type="SMART" id="SM00667">
    <property type="entry name" value="LisH"/>
    <property type="match status" value="1"/>
</dbReference>
<protein>
    <submittedName>
        <fullName evidence="6">Serine/threonine-protein kinase smu1</fullName>
    </submittedName>
</protein>
<proteinExistence type="predicted"/>
<keyword evidence="3" id="KW-0677">Repeat</keyword>
<evidence type="ECO:0000313" key="7">
    <source>
        <dbReference type="Proteomes" id="UP001143981"/>
    </source>
</evidence>
<dbReference type="GO" id="GO:0005634">
    <property type="term" value="C:nucleus"/>
    <property type="evidence" value="ECO:0007669"/>
    <property type="project" value="UniProtKB-SubCell"/>
</dbReference>
<dbReference type="OrthoDB" id="538223at2759"/>
<feature type="domain" description="CTLH" evidence="5">
    <location>
        <begin position="38"/>
        <end position="90"/>
    </location>
</feature>
<accession>A0A9W7Y8C3</accession>
<sequence>MDIESTDVIRLIAQFLKEQKLHTSLEVLQKEAGVSLCTVDDVEAFRADILKGRWDAVLASVEQAHVPQDKRIDLYEQIVIELAELRDFGPARALLRQTEPMEIVRTRQPERYLSLERLLSRTSFDPVHAYGGTKESRRRAIAEGLVGEVRSAPPSRLLTLLGQSVAWQQQQGLIPEGAPHDLFFGKAQAAAPTEDK</sequence>
<dbReference type="PROSITE" id="PS50896">
    <property type="entry name" value="LISH"/>
    <property type="match status" value="1"/>
</dbReference>
<dbReference type="InterPro" id="IPR006595">
    <property type="entry name" value="CTLH_C"/>
</dbReference>
<keyword evidence="7" id="KW-1185">Reference proteome</keyword>
<name>A0A9W7Y8C3_9FUNG</name>
<dbReference type="GO" id="GO:0016301">
    <property type="term" value="F:kinase activity"/>
    <property type="evidence" value="ECO:0007669"/>
    <property type="project" value="UniProtKB-KW"/>
</dbReference>
<dbReference type="EMBL" id="JANBOI010001345">
    <property type="protein sequence ID" value="KAJ1726838.1"/>
    <property type="molecule type" value="Genomic_DNA"/>
</dbReference>
<comment type="caution">
    <text evidence="6">The sequence shown here is derived from an EMBL/GenBank/DDBJ whole genome shotgun (WGS) entry which is preliminary data.</text>
</comment>
<evidence type="ECO:0000259" key="5">
    <source>
        <dbReference type="PROSITE" id="PS50897"/>
    </source>
</evidence>
<dbReference type="PANTHER" id="PTHR22848">
    <property type="entry name" value="WD40 REPEAT PROTEIN"/>
    <property type="match status" value="1"/>
</dbReference>
<evidence type="ECO:0000313" key="6">
    <source>
        <dbReference type="EMBL" id="KAJ1726838.1"/>
    </source>
</evidence>
<evidence type="ECO:0000256" key="2">
    <source>
        <dbReference type="ARBA" id="ARBA00022574"/>
    </source>
</evidence>
<evidence type="ECO:0000256" key="3">
    <source>
        <dbReference type="ARBA" id="ARBA00022737"/>
    </source>
</evidence>
<keyword evidence="2" id="KW-0853">WD repeat</keyword>
<organism evidence="6 7">
    <name type="scientific">Coemansia biformis</name>
    <dbReference type="NCBI Taxonomy" id="1286918"/>
    <lineage>
        <taxon>Eukaryota</taxon>
        <taxon>Fungi</taxon>
        <taxon>Fungi incertae sedis</taxon>
        <taxon>Zoopagomycota</taxon>
        <taxon>Kickxellomycotina</taxon>
        <taxon>Kickxellomycetes</taxon>
        <taxon>Kickxellales</taxon>
        <taxon>Kickxellaceae</taxon>
        <taxon>Coemansia</taxon>
    </lineage>
</organism>
<gene>
    <name evidence="6" type="primary">SMU1_1</name>
    <name evidence="6" type="ORF">LPJ61_004927</name>
</gene>
<evidence type="ECO:0000256" key="1">
    <source>
        <dbReference type="ARBA" id="ARBA00004123"/>
    </source>
</evidence>
<dbReference type="InterPro" id="IPR045184">
    <property type="entry name" value="SMU1"/>
</dbReference>
<dbReference type="Pfam" id="PF17814">
    <property type="entry name" value="LisH_TPL"/>
    <property type="match status" value="1"/>
</dbReference>